<evidence type="ECO:0000313" key="1">
    <source>
        <dbReference type="EMBL" id="KAF0714721.1"/>
    </source>
</evidence>
<protein>
    <submittedName>
        <fullName evidence="2">Aste57867_3731 protein</fullName>
    </submittedName>
</protein>
<accession>A0A485KE50</accession>
<dbReference type="EMBL" id="CAADRA010000723">
    <property type="protein sequence ID" value="VFT80884.1"/>
    <property type="molecule type" value="Genomic_DNA"/>
</dbReference>
<name>A0A485KE50_9STRA</name>
<sequence>MSTVGRHNRTMASRVLLPPELLERVAPCIEDAPTFFAFLEALGNPTARGPFDPLWEMGLTTNRNNLWPILRLDNLDNALHDDLTRLLPLYSRVQVYDAFDIAWLTQHLPRHVKLDWLDPPQRYVAGMELEDWYNAWATLPVSSITVRNVSSGRFTNVLPRLHCLESLTVQVNAVDGVKAVLEYAAKSPTLVKLALSNEVLVPWHVTPAMVQLVLQWLERQPVSHLALKAMNFGQLRHHDGGVLLAEFCTKLLASPTLDELHLIDINLSDMAHIASSIGMRKVELRGLAFPCVLQLLDSKVAPRLKQLDLWDVAIPNDPSLIQLLIELITKSTTLMHLALRQSQVDLGKWHNILPFLPALPLESLHLGGALDFRVPDEFAFLVAQGLEANQTLACFMCYGLVISVDAALTLLQCLARRSIVMRSLAFTLVHDATIEQKKAIRAFAKRLGTTLIMVIEKPPVQATGV</sequence>
<dbReference type="SUPFAM" id="SSF52047">
    <property type="entry name" value="RNI-like"/>
    <property type="match status" value="1"/>
</dbReference>
<reference evidence="1" key="2">
    <citation type="submission" date="2019-06" db="EMBL/GenBank/DDBJ databases">
        <title>Genomics analysis of Aphanomyces spp. identifies a new class of oomycete effector associated with host adaptation.</title>
        <authorList>
            <person name="Gaulin E."/>
        </authorList>
    </citation>
    <scope>NUCLEOTIDE SEQUENCE</scope>
    <source>
        <strain evidence="1">CBS 578.67</strain>
    </source>
</reference>
<evidence type="ECO:0000313" key="3">
    <source>
        <dbReference type="Proteomes" id="UP000332933"/>
    </source>
</evidence>
<organism evidence="2 3">
    <name type="scientific">Aphanomyces stellatus</name>
    <dbReference type="NCBI Taxonomy" id="120398"/>
    <lineage>
        <taxon>Eukaryota</taxon>
        <taxon>Sar</taxon>
        <taxon>Stramenopiles</taxon>
        <taxon>Oomycota</taxon>
        <taxon>Saprolegniomycetes</taxon>
        <taxon>Saprolegniales</taxon>
        <taxon>Verrucalvaceae</taxon>
        <taxon>Aphanomyces</taxon>
    </lineage>
</organism>
<dbReference type="EMBL" id="VJMH01000723">
    <property type="protein sequence ID" value="KAF0714721.1"/>
    <property type="molecule type" value="Genomic_DNA"/>
</dbReference>
<dbReference type="AlphaFoldDB" id="A0A485KE50"/>
<reference evidence="2 3" key="1">
    <citation type="submission" date="2019-03" db="EMBL/GenBank/DDBJ databases">
        <authorList>
            <person name="Gaulin E."/>
            <person name="Dumas B."/>
        </authorList>
    </citation>
    <scope>NUCLEOTIDE SEQUENCE [LARGE SCALE GENOMIC DNA]</scope>
    <source>
        <strain evidence="2">CBS 568.67</strain>
    </source>
</reference>
<proteinExistence type="predicted"/>
<dbReference type="InterPro" id="IPR032675">
    <property type="entry name" value="LRR_dom_sf"/>
</dbReference>
<evidence type="ECO:0000313" key="2">
    <source>
        <dbReference type="EMBL" id="VFT80884.1"/>
    </source>
</evidence>
<keyword evidence="3" id="KW-1185">Reference proteome</keyword>
<gene>
    <name evidence="2" type="primary">Aste57867_3731</name>
    <name evidence="1" type="ORF">As57867_003720</name>
    <name evidence="2" type="ORF">ASTE57867_3731</name>
</gene>
<dbReference type="Gene3D" id="3.80.10.10">
    <property type="entry name" value="Ribonuclease Inhibitor"/>
    <property type="match status" value="1"/>
</dbReference>
<dbReference type="Proteomes" id="UP000332933">
    <property type="component" value="Unassembled WGS sequence"/>
</dbReference>